<dbReference type="Pfam" id="PF05192">
    <property type="entry name" value="MutS_III"/>
    <property type="match status" value="1"/>
</dbReference>
<dbReference type="InterPro" id="IPR027417">
    <property type="entry name" value="P-loop_NTPase"/>
</dbReference>
<proteinExistence type="inferred from homology"/>
<keyword evidence="4" id="KW-0067">ATP-binding</keyword>
<dbReference type="SUPFAM" id="SSF52540">
    <property type="entry name" value="P-loop containing nucleoside triphosphate hydrolases"/>
    <property type="match status" value="1"/>
</dbReference>
<gene>
    <name evidence="8" type="ORF">BCR44DRAFT_92731</name>
</gene>
<dbReference type="Gene3D" id="3.40.50.300">
    <property type="entry name" value="P-loop containing nucleotide triphosphate hydrolases"/>
    <property type="match status" value="1"/>
</dbReference>
<dbReference type="SUPFAM" id="SSF48334">
    <property type="entry name" value="DNA repair protein MutS, domain III"/>
    <property type="match status" value="1"/>
</dbReference>
<dbReference type="InterPro" id="IPR036678">
    <property type="entry name" value="MutS_con_dom_sf"/>
</dbReference>
<dbReference type="InterPro" id="IPR011184">
    <property type="entry name" value="DNA_mismatch_repair_Msh2"/>
</dbReference>
<keyword evidence="6" id="KW-0234">DNA repair</keyword>
<dbReference type="Gene3D" id="3.30.420.110">
    <property type="entry name" value="MutS, connector domain"/>
    <property type="match status" value="1"/>
</dbReference>
<dbReference type="InterPro" id="IPR036187">
    <property type="entry name" value="DNA_mismatch_repair_MutS_sf"/>
</dbReference>
<dbReference type="SMART" id="SM00534">
    <property type="entry name" value="MUTSac"/>
    <property type="match status" value="1"/>
</dbReference>
<dbReference type="InterPro" id="IPR007696">
    <property type="entry name" value="DNA_mismatch_repair_MutS_core"/>
</dbReference>
<evidence type="ECO:0000256" key="6">
    <source>
        <dbReference type="ARBA" id="ARBA00023204"/>
    </source>
</evidence>
<evidence type="ECO:0000259" key="7">
    <source>
        <dbReference type="PROSITE" id="PS00486"/>
    </source>
</evidence>
<sequence length="1041" mass="113234">MLDNDLDRDRRPDLELDKSSQQGFIAFFRSLPPSPSSASSSSSTSSMQSPTFRLFERNNGDFYSAHGDDAHTIALLVYKTTAPIKTLGTDLKSVTLSQATYRSFLALALFKLNARIEIYAPTEARKANSWQLSRVASPGNVQMVQDDLPESSAVGSDNGADASIEPVIVAVTVSEFGMPAGEYKVGLAMANATDKVLMATEVIDNDLLTTMESVLVQVGARECLVSRDTHSVGSATSTSGESASERILSVLNGLEIAVTACDKDYFRPMQQNHLKRLLAAPLAPGTLDAQPLALASLNALVQYLQLDNGSTANANQFTYIPLRTQGLMRLDAHALSALGLFGDGQRRTTHLYGLLNQCVTPPGSRLLAQWLRQPLADLDAINERHAIVQELTDSADLRDGARAFLKGVPDLPRLAKKLKRGKAGVADAVVVYQVAGNVHELVSILSQGESADHGQMDVGDDGDAEEQKIRRQLLTARFVEPLQSVQEHLSAIGELVEETVDLEAVENHQFRVLPHVDPELQTLHEQIADLESQVQPIAAKVARALGLELNKVVKVDHSSQHGFHLRVSLTHSNVLRGKKELIELTTLKSGVLFTTAELRRVAGQLLELGNEYTKQQDAVVKDLMAKLGSLSVNFFLYSCVAFSPMSFFLVEFIAEHIPTLTLLADVFSDLDVLSAFAHVGLQAPTPYTRPIMTHDTADSDDANSTRELNLINLRHPCIEVQPGMHFIPNDALMSRPQSAELLIITGPNTGGKSTYARSIALAAVLAQIGCFIPADPGSTLPVFDSVHCRIGAADNAAKGVSTFMAEMLETAAILRSATRASLVVIDELGRGTSTSDGFGLAYAIARHLVTQVRAFTLFATHFHEVTALADEVPGVKNLHVTACTADDLPEGMGMEMQVDGDERATPTKKRDITLLYKVEDGPTDKSFGIHVAELAGFPPTVVGMAKRKLGELERMAKKRGLGKRVRAHDEMQVDDDDVEAVQAKRAKQVVARFLREAQQLDKSGPEHVEQMRELKRRYHEEVLGNAWLKEVVEECTGKPLA</sequence>
<feature type="domain" description="DNA mismatch repair proteins mutS family" evidence="7">
    <location>
        <begin position="821"/>
        <end position="837"/>
    </location>
</feature>
<evidence type="ECO:0000313" key="9">
    <source>
        <dbReference type="Proteomes" id="UP000193411"/>
    </source>
</evidence>
<dbReference type="InterPro" id="IPR000432">
    <property type="entry name" value="DNA_mismatch_repair_MutS_C"/>
</dbReference>
<name>A0A1Y2HRT0_9FUNG</name>
<dbReference type="InterPro" id="IPR016151">
    <property type="entry name" value="DNA_mismatch_repair_MutS_N"/>
</dbReference>
<dbReference type="PANTHER" id="PTHR11361:SF35">
    <property type="entry name" value="DNA MISMATCH REPAIR PROTEIN MSH2"/>
    <property type="match status" value="1"/>
</dbReference>
<dbReference type="GO" id="GO:0005524">
    <property type="term" value="F:ATP binding"/>
    <property type="evidence" value="ECO:0007669"/>
    <property type="project" value="UniProtKB-KW"/>
</dbReference>
<evidence type="ECO:0000256" key="3">
    <source>
        <dbReference type="ARBA" id="ARBA00022763"/>
    </source>
</evidence>
<evidence type="ECO:0000256" key="5">
    <source>
        <dbReference type="ARBA" id="ARBA00023125"/>
    </source>
</evidence>
<evidence type="ECO:0000256" key="1">
    <source>
        <dbReference type="ARBA" id="ARBA00006271"/>
    </source>
</evidence>
<dbReference type="GO" id="GO:0030983">
    <property type="term" value="F:mismatched DNA binding"/>
    <property type="evidence" value="ECO:0007669"/>
    <property type="project" value="InterPro"/>
</dbReference>
<keyword evidence="3" id="KW-0227">DNA damage</keyword>
<accession>A0A1Y2HRT0</accession>
<dbReference type="Pfam" id="PF01624">
    <property type="entry name" value="MutS_I"/>
    <property type="match status" value="1"/>
</dbReference>
<dbReference type="InterPro" id="IPR007861">
    <property type="entry name" value="DNA_mismatch_repair_MutS_clamp"/>
</dbReference>
<evidence type="ECO:0000256" key="2">
    <source>
        <dbReference type="ARBA" id="ARBA00022741"/>
    </source>
</evidence>
<dbReference type="OrthoDB" id="295033at2759"/>
<keyword evidence="9" id="KW-1185">Reference proteome</keyword>
<dbReference type="PIRSF" id="PIRSF005813">
    <property type="entry name" value="MSH2"/>
    <property type="match status" value="1"/>
</dbReference>
<dbReference type="Gene3D" id="1.10.1420.10">
    <property type="match status" value="2"/>
</dbReference>
<evidence type="ECO:0000313" key="8">
    <source>
        <dbReference type="EMBL" id="ORZ36654.1"/>
    </source>
</evidence>
<dbReference type="GO" id="GO:0032301">
    <property type="term" value="C:MutSalpha complex"/>
    <property type="evidence" value="ECO:0007669"/>
    <property type="project" value="TreeGrafter"/>
</dbReference>
<dbReference type="GO" id="GO:0006298">
    <property type="term" value="P:mismatch repair"/>
    <property type="evidence" value="ECO:0007669"/>
    <property type="project" value="InterPro"/>
</dbReference>
<dbReference type="Proteomes" id="UP000193411">
    <property type="component" value="Unassembled WGS sequence"/>
</dbReference>
<dbReference type="AlphaFoldDB" id="A0A1Y2HRT0"/>
<comment type="caution">
    <text evidence="8">The sequence shown here is derived from an EMBL/GenBank/DDBJ whole genome shotgun (WGS) entry which is preliminary data.</text>
</comment>
<dbReference type="EMBL" id="MCFL01000016">
    <property type="protein sequence ID" value="ORZ36654.1"/>
    <property type="molecule type" value="Genomic_DNA"/>
</dbReference>
<comment type="similarity">
    <text evidence="1">Belongs to the DNA mismatch repair MutS family.</text>
</comment>
<dbReference type="STRING" id="765915.A0A1Y2HRT0"/>
<keyword evidence="5" id="KW-0238">DNA-binding</keyword>
<dbReference type="Pfam" id="PF00488">
    <property type="entry name" value="MutS_V"/>
    <property type="match status" value="1"/>
</dbReference>
<dbReference type="GO" id="GO:0006312">
    <property type="term" value="P:mitotic recombination"/>
    <property type="evidence" value="ECO:0007669"/>
    <property type="project" value="TreeGrafter"/>
</dbReference>
<dbReference type="InterPro" id="IPR045076">
    <property type="entry name" value="MutS"/>
</dbReference>
<evidence type="ECO:0000256" key="4">
    <source>
        <dbReference type="ARBA" id="ARBA00022840"/>
    </source>
</evidence>
<dbReference type="SMART" id="SM00533">
    <property type="entry name" value="MUTSd"/>
    <property type="match status" value="1"/>
</dbReference>
<dbReference type="GO" id="GO:0140664">
    <property type="term" value="F:ATP-dependent DNA damage sensor activity"/>
    <property type="evidence" value="ECO:0007669"/>
    <property type="project" value="InterPro"/>
</dbReference>
<organism evidence="8 9">
    <name type="scientific">Catenaria anguillulae PL171</name>
    <dbReference type="NCBI Taxonomy" id="765915"/>
    <lineage>
        <taxon>Eukaryota</taxon>
        <taxon>Fungi</taxon>
        <taxon>Fungi incertae sedis</taxon>
        <taxon>Blastocladiomycota</taxon>
        <taxon>Blastocladiomycetes</taxon>
        <taxon>Blastocladiales</taxon>
        <taxon>Catenariaceae</taxon>
        <taxon>Catenaria</taxon>
    </lineage>
</organism>
<dbReference type="Gene3D" id="3.40.1170.10">
    <property type="entry name" value="DNA repair protein MutS, domain I"/>
    <property type="match status" value="1"/>
</dbReference>
<dbReference type="PANTHER" id="PTHR11361">
    <property type="entry name" value="DNA MISMATCH REPAIR PROTEIN MUTS FAMILY MEMBER"/>
    <property type="match status" value="1"/>
</dbReference>
<dbReference type="Pfam" id="PF05190">
    <property type="entry name" value="MutS_IV"/>
    <property type="match status" value="1"/>
</dbReference>
<reference evidence="8 9" key="1">
    <citation type="submission" date="2016-07" db="EMBL/GenBank/DDBJ databases">
        <title>Pervasive Adenine N6-methylation of Active Genes in Fungi.</title>
        <authorList>
            <consortium name="DOE Joint Genome Institute"/>
            <person name="Mondo S.J."/>
            <person name="Dannebaum R.O."/>
            <person name="Kuo R.C."/>
            <person name="Labutti K."/>
            <person name="Haridas S."/>
            <person name="Kuo A."/>
            <person name="Salamov A."/>
            <person name="Ahrendt S.R."/>
            <person name="Lipzen A."/>
            <person name="Sullivan W."/>
            <person name="Andreopoulos W.B."/>
            <person name="Clum A."/>
            <person name="Lindquist E."/>
            <person name="Daum C."/>
            <person name="Ramamoorthy G.K."/>
            <person name="Gryganskyi A."/>
            <person name="Culley D."/>
            <person name="Magnuson J.K."/>
            <person name="James T.Y."/>
            <person name="O'Malley M.A."/>
            <person name="Stajich J.E."/>
            <person name="Spatafora J.W."/>
            <person name="Visel A."/>
            <person name="Grigoriev I.V."/>
        </authorList>
    </citation>
    <scope>NUCLEOTIDE SEQUENCE [LARGE SCALE GENOMIC DNA]</scope>
    <source>
        <strain evidence="8 9">PL171</strain>
    </source>
</reference>
<protein>
    <submittedName>
        <fullName evidence="8">Muts domain V-domain-containing protein</fullName>
    </submittedName>
</protein>
<dbReference type="PROSITE" id="PS00486">
    <property type="entry name" value="DNA_MISMATCH_REPAIR_2"/>
    <property type="match status" value="1"/>
</dbReference>
<dbReference type="InterPro" id="IPR007695">
    <property type="entry name" value="DNA_mismatch_repair_MutS-lik_N"/>
</dbReference>
<keyword evidence="2" id="KW-0547">Nucleotide-binding</keyword>